<evidence type="ECO:0000313" key="3">
    <source>
        <dbReference type="Proteomes" id="UP000796761"/>
    </source>
</evidence>
<feature type="non-terminal residue" evidence="2">
    <location>
        <position position="1"/>
    </location>
</feature>
<feature type="transmembrane region" description="Helical" evidence="1">
    <location>
        <begin position="38"/>
        <end position="57"/>
    </location>
</feature>
<name>A0A8K1FSB8_9PASS</name>
<dbReference type="EMBL" id="SWJQ01012197">
    <property type="protein sequence ID" value="TRZ04763.1"/>
    <property type="molecule type" value="Genomic_DNA"/>
</dbReference>
<keyword evidence="1" id="KW-0812">Transmembrane</keyword>
<organism evidence="2 3">
    <name type="scientific">Zosterops borbonicus</name>
    <dbReference type="NCBI Taxonomy" id="364589"/>
    <lineage>
        <taxon>Eukaryota</taxon>
        <taxon>Metazoa</taxon>
        <taxon>Chordata</taxon>
        <taxon>Craniata</taxon>
        <taxon>Vertebrata</taxon>
        <taxon>Euteleostomi</taxon>
        <taxon>Archelosauria</taxon>
        <taxon>Archosauria</taxon>
        <taxon>Dinosauria</taxon>
        <taxon>Saurischia</taxon>
        <taxon>Theropoda</taxon>
        <taxon>Coelurosauria</taxon>
        <taxon>Aves</taxon>
        <taxon>Neognathae</taxon>
        <taxon>Neoaves</taxon>
        <taxon>Telluraves</taxon>
        <taxon>Australaves</taxon>
        <taxon>Passeriformes</taxon>
        <taxon>Sylvioidea</taxon>
        <taxon>Zosteropidae</taxon>
        <taxon>Zosterops</taxon>
    </lineage>
</organism>
<protein>
    <submittedName>
        <fullName evidence="2">Uncharacterized protein</fullName>
    </submittedName>
</protein>
<proteinExistence type="predicted"/>
<keyword evidence="1" id="KW-1133">Transmembrane helix</keyword>
<evidence type="ECO:0000313" key="2">
    <source>
        <dbReference type="EMBL" id="TRZ04763.1"/>
    </source>
</evidence>
<reference evidence="2" key="1">
    <citation type="submission" date="2019-04" db="EMBL/GenBank/DDBJ databases">
        <title>Genome assembly of Zosterops borbonicus 15179.</title>
        <authorList>
            <person name="Leroy T."/>
            <person name="Anselmetti Y."/>
            <person name="Tilak M.-K."/>
            <person name="Nabholz B."/>
        </authorList>
    </citation>
    <scope>NUCLEOTIDE SEQUENCE</scope>
    <source>
        <strain evidence="2">HGM_15179</strain>
        <tissue evidence="2">Muscle</tissue>
    </source>
</reference>
<keyword evidence="3" id="KW-1185">Reference proteome</keyword>
<dbReference type="AlphaFoldDB" id="A0A8K1FSB8"/>
<dbReference type="OrthoDB" id="167398at2759"/>
<gene>
    <name evidence="2" type="ORF">HGM15179_022344</name>
</gene>
<accession>A0A8K1FSB8</accession>
<dbReference type="Proteomes" id="UP000796761">
    <property type="component" value="Unassembled WGS sequence"/>
</dbReference>
<sequence>MAEVHPHHCTKYLTQRDQNCTHNCCKDLEFGRIPAKSWKWVLAPMILYVFEWILRIWHAQQKVVVTK</sequence>
<keyword evidence="1" id="KW-0472">Membrane</keyword>
<comment type="caution">
    <text evidence="2">The sequence shown here is derived from an EMBL/GenBank/DDBJ whole genome shotgun (WGS) entry which is preliminary data.</text>
</comment>
<evidence type="ECO:0000256" key="1">
    <source>
        <dbReference type="SAM" id="Phobius"/>
    </source>
</evidence>